<accession>A0A7U2FB91</accession>
<evidence type="ECO:0000313" key="2">
    <source>
        <dbReference type="Proteomes" id="UP000663193"/>
    </source>
</evidence>
<reference evidence="2" key="1">
    <citation type="journal article" date="2021" name="BMC Genomics">
        <title>Chromosome-level genome assembly and manually-curated proteome of model necrotroph Parastagonospora nodorum Sn15 reveals a genome-wide trove of candidate effector homologs, and redundancy of virulence-related functions within an accessory chromosome.</title>
        <authorList>
            <person name="Bertazzoni S."/>
            <person name="Jones D.A.B."/>
            <person name="Phan H.T."/>
            <person name="Tan K.-C."/>
            <person name="Hane J.K."/>
        </authorList>
    </citation>
    <scope>NUCLEOTIDE SEQUENCE [LARGE SCALE GENOMIC DNA]</scope>
    <source>
        <strain evidence="2">SN15 / ATCC MYA-4574 / FGSC 10173)</strain>
    </source>
</reference>
<sequence length="63" mass="7132">MVGFFSQRLLSRYMLPRIAGFIEKGSRVVVVWRVVRSNGVTLEVEPPDSLMGRSVPNIAQTRK</sequence>
<protein>
    <submittedName>
        <fullName evidence="1">Uncharacterized protein</fullName>
    </submittedName>
</protein>
<proteinExistence type="predicted"/>
<dbReference type="EMBL" id="CP069035">
    <property type="protein sequence ID" value="QRD01873.1"/>
    <property type="molecule type" value="Genomic_DNA"/>
</dbReference>
<gene>
    <name evidence="1" type="ORF">JI435_417280</name>
</gene>
<dbReference type="VEuPathDB" id="FungiDB:JI435_417280"/>
<dbReference type="AlphaFoldDB" id="A0A7U2FB91"/>
<dbReference type="Proteomes" id="UP000663193">
    <property type="component" value="Chromosome 13"/>
</dbReference>
<organism evidence="1 2">
    <name type="scientific">Phaeosphaeria nodorum (strain SN15 / ATCC MYA-4574 / FGSC 10173)</name>
    <name type="common">Glume blotch fungus</name>
    <name type="synonym">Parastagonospora nodorum</name>
    <dbReference type="NCBI Taxonomy" id="321614"/>
    <lineage>
        <taxon>Eukaryota</taxon>
        <taxon>Fungi</taxon>
        <taxon>Dikarya</taxon>
        <taxon>Ascomycota</taxon>
        <taxon>Pezizomycotina</taxon>
        <taxon>Dothideomycetes</taxon>
        <taxon>Pleosporomycetidae</taxon>
        <taxon>Pleosporales</taxon>
        <taxon>Pleosporineae</taxon>
        <taxon>Phaeosphaeriaceae</taxon>
        <taxon>Parastagonospora</taxon>
    </lineage>
</organism>
<name>A0A7U2FB91_PHANO</name>
<evidence type="ECO:0000313" key="1">
    <source>
        <dbReference type="EMBL" id="QRD01873.1"/>
    </source>
</evidence>
<keyword evidence="2" id="KW-1185">Reference proteome</keyword>